<name>A0A6A6V099_9PLEO</name>
<dbReference type="EMBL" id="MU006593">
    <property type="protein sequence ID" value="KAF2743865.1"/>
    <property type="molecule type" value="Genomic_DNA"/>
</dbReference>
<feature type="region of interest" description="Disordered" evidence="1">
    <location>
        <begin position="260"/>
        <end position="281"/>
    </location>
</feature>
<gene>
    <name evidence="3" type="ORF">M011DRAFT_461326</name>
</gene>
<evidence type="ECO:0000256" key="1">
    <source>
        <dbReference type="SAM" id="MobiDB-lite"/>
    </source>
</evidence>
<evidence type="ECO:0000256" key="2">
    <source>
        <dbReference type="SAM" id="Phobius"/>
    </source>
</evidence>
<feature type="compositionally biased region" description="Polar residues" evidence="1">
    <location>
        <begin position="68"/>
        <end position="84"/>
    </location>
</feature>
<organism evidence="3 4">
    <name type="scientific">Sporormia fimetaria CBS 119925</name>
    <dbReference type="NCBI Taxonomy" id="1340428"/>
    <lineage>
        <taxon>Eukaryota</taxon>
        <taxon>Fungi</taxon>
        <taxon>Dikarya</taxon>
        <taxon>Ascomycota</taxon>
        <taxon>Pezizomycotina</taxon>
        <taxon>Dothideomycetes</taxon>
        <taxon>Pleosporomycetidae</taxon>
        <taxon>Pleosporales</taxon>
        <taxon>Sporormiaceae</taxon>
        <taxon>Sporormia</taxon>
    </lineage>
</organism>
<keyword evidence="2" id="KW-0472">Membrane</keyword>
<reference evidence="3" key="1">
    <citation type="journal article" date="2020" name="Stud. Mycol.">
        <title>101 Dothideomycetes genomes: a test case for predicting lifestyles and emergence of pathogens.</title>
        <authorList>
            <person name="Haridas S."/>
            <person name="Albert R."/>
            <person name="Binder M."/>
            <person name="Bloem J."/>
            <person name="Labutti K."/>
            <person name="Salamov A."/>
            <person name="Andreopoulos B."/>
            <person name="Baker S."/>
            <person name="Barry K."/>
            <person name="Bills G."/>
            <person name="Bluhm B."/>
            <person name="Cannon C."/>
            <person name="Castanera R."/>
            <person name="Culley D."/>
            <person name="Daum C."/>
            <person name="Ezra D."/>
            <person name="Gonzalez J."/>
            <person name="Henrissat B."/>
            <person name="Kuo A."/>
            <person name="Liang C."/>
            <person name="Lipzen A."/>
            <person name="Lutzoni F."/>
            <person name="Magnuson J."/>
            <person name="Mondo S."/>
            <person name="Nolan M."/>
            <person name="Ohm R."/>
            <person name="Pangilinan J."/>
            <person name="Park H.-J."/>
            <person name="Ramirez L."/>
            <person name="Alfaro M."/>
            <person name="Sun H."/>
            <person name="Tritt A."/>
            <person name="Yoshinaga Y."/>
            <person name="Zwiers L.-H."/>
            <person name="Turgeon B."/>
            <person name="Goodwin S."/>
            <person name="Spatafora J."/>
            <person name="Crous P."/>
            <person name="Grigoriev I."/>
        </authorList>
    </citation>
    <scope>NUCLEOTIDE SEQUENCE</scope>
    <source>
        <strain evidence="3">CBS 119925</strain>
    </source>
</reference>
<evidence type="ECO:0000313" key="3">
    <source>
        <dbReference type="EMBL" id="KAF2743865.1"/>
    </source>
</evidence>
<dbReference type="InterPro" id="IPR015915">
    <property type="entry name" value="Kelch-typ_b-propeller"/>
</dbReference>
<evidence type="ECO:0008006" key="5">
    <source>
        <dbReference type="Google" id="ProtNLM"/>
    </source>
</evidence>
<dbReference type="Gene3D" id="2.120.10.80">
    <property type="entry name" value="Kelch-type beta propeller"/>
    <property type="match status" value="2"/>
</dbReference>
<dbReference type="PANTHER" id="PTHR23244">
    <property type="entry name" value="KELCH REPEAT DOMAIN"/>
    <property type="match status" value="1"/>
</dbReference>
<feature type="compositionally biased region" description="Low complexity" evidence="1">
    <location>
        <begin position="736"/>
        <end position="749"/>
    </location>
</feature>
<evidence type="ECO:0000313" key="4">
    <source>
        <dbReference type="Proteomes" id="UP000799440"/>
    </source>
</evidence>
<protein>
    <recommendedName>
        <fullName evidence="5">Kelch repeat protein-like protein</fullName>
    </recommendedName>
</protein>
<dbReference type="AlphaFoldDB" id="A0A6A6V099"/>
<dbReference type="SUPFAM" id="SSF117281">
    <property type="entry name" value="Kelch motif"/>
    <property type="match status" value="1"/>
</dbReference>
<dbReference type="PANTHER" id="PTHR23244:SF441">
    <property type="entry name" value="KELCH REPEAT PROTEIN"/>
    <property type="match status" value="1"/>
</dbReference>
<sequence length="789" mass="84182">MDVAERRKSVFTEVGLVDEATARNERCPPPSLTSQDPSGRPRRVKSVRFRSQDSVLSGRVGKDKRPSNDLSGDSTQDMGNTKRNMTIPVHPAKLLKLGLLLVALVFTLHVPRFPTSLFSSMGAKARALPVDAVDASIIKREDTNTQVCKRWAHQSAIVNGTLYIYGGRSTTESTQTSDTWNNDFLSLDLTKSWQISNPSLTGLPRPDGPPKISMGYLWSSLQSLFLYGGEFSDDPVALPSAYSTWEYQIGPKRWIEHKEPKTSAGANAVEEDQPVQRSAEGSGVSVSALGRGWYFGGHLDYLTTEGWSIQTARIYLKSLLEFTFPGHSNKQVESLSDGQTAGDGGVYRNITEGGLQDTAGFPERADGLLVYIPGFAEEGLLLGLTGGVNESFTQMNVIDVYDIASSTWYKQSTSGKQPKYRVNPCAAVAAAADGSSYNIYMFGGQNLQPFKGQTQYDDMWILSVPSFTWIEVDTSSQSVPYARAGHTCHVWDGQMIVVGGYVGQELSCDSPGIYVFNMSSLEWSDQFTALTGERATRAFDGNEDSGNPLAQQANQRGMGTQAGLEGSYGYAVPAAVQSVIGGKETGGATLTAPVQTPTEGPFETGKPITYTVTGPNGHIITGVTDPSAGGSGSGTNIGAIVAGVLAGLFALIAGYFAFCAWVYRKQVAIWKKHASMMANATEKQPGAFAATGAMATSSSGKNSSEQQNPRMALFPDSSSGGGVVRTSNEAGGTTGTTGAVTGPSAGTVGRRSSDSSSTEDLLAGQEPTFWGARGVLLNPRRSLRVINRD</sequence>
<feature type="transmembrane region" description="Helical" evidence="2">
    <location>
        <begin position="637"/>
        <end position="663"/>
    </location>
</feature>
<accession>A0A6A6V099</accession>
<feature type="region of interest" description="Disordered" evidence="1">
    <location>
        <begin position="21"/>
        <end position="84"/>
    </location>
</feature>
<dbReference type="Proteomes" id="UP000799440">
    <property type="component" value="Unassembled WGS sequence"/>
</dbReference>
<dbReference type="OrthoDB" id="10251809at2759"/>
<feature type="region of interest" description="Disordered" evidence="1">
    <location>
        <begin position="713"/>
        <end position="761"/>
    </location>
</feature>
<proteinExistence type="predicted"/>
<keyword evidence="2" id="KW-0812">Transmembrane</keyword>
<dbReference type="Pfam" id="PF24681">
    <property type="entry name" value="Kelch_KLHDC2_KLHL20_DRC7"/>
    <property type="match status" value="1"/>
</dbReference>
<keyword evidence="4" id="KW-1185">Reference proteome</keyword>
<keyword evidence="2" id="KW-1133">Transmembrane helix</keyword>